<reference evidence="1 2" key="1">
    <citation type="submission" date="2024-06" db="EMBL/GenBank/DDBJ databases">
        <title>The draft genome of Grus japonensis, version 3.</title>
        <authorList>
            <person name="Nabeshima K."/>
            <person name="Suzuki S."/>
            <person name="Onuma M."/>
        </authorList>
    </citation>
    <scope>NUCLEOTIDE SEQUENCE [LARGE SCALE GENOMIC DNA]</scope>
    <source>
        <strain evidence="1 2">451A</strain>
    </source>
</reference>
<dbReference type="PANTHER" id="PTHR33332">
    <property type="entry name" value="REVERSE TRANSCRIPTASE DOMAIN-CONTAINING PROTEIN"/>
    <property type="match status" value="1"/>
</dbReference>
<gene>
    <name evidence="1" type="ORF">GRJ2_003262500</name>
</gene>
<accession>A0ABC9YD24</accession>
<dbReference type="AlphaFoldDB" id="A0ABC9YD24"/>
<evidence type="ECO:0000313" key="2">
    <source>
        <dbReference type="Proteomes" id="UP001623348"/>
    </source>
</evidence>
<sequence length="86" mass="9810">MNNPRHWYMLGANQLENSFGKKDPGVLVDSELAMNWQCVHMAKKVNGILGCIRKTIASRSREVILPLYSALVRPPLECWVQLWASQ</sequence>
<dbReference type="Proteomes" id="UP001623348">
    <property type="component" value="Unassembled WGS sequence"/>
</dbReference>
<proteinExistence type="predicted"/>
<protein>
    <submittedName>
        <fullName evidence="1">Interleukin-15</fullName>
    </submittedName>
</protein>
<keyword evidence="2" id="KW-1185">Reference proteome</keyword>
<organism evidence="1 2">
    <name type="scientific">Grus japonensis</name>
    <name type="common">Japanese crane</name>
    <name type="synonym">Red-crowned crane</name>
    <dbReference type="NCBI Taxonomy" id="30415"/>
    <lineage>
        <taxon>Eukaryota</taxon>
        <taxon>Metazoa</taxon>
        <taxon>Chordata</taxon>
        <taxon>Craniata</taxon>
        <taxon>Vertebrata</taxon>
        <taxon>Euteleostomi</taxon>
        <taxon>Archelosauria</taxon>
        <taxon>Archosauria</taxon>
        <taxon>Dinosauria</taxon>
        <taxon>Saurischia</taxon>
        <taxon>Theropoda</taxon>
        <taxon>Coelurosauria</taxon>
        <taxon>Aves</taxon>
        <taxon>Neognathae</taxon>
        <taxon>Neoaves</taxon>
        <taxon>Gruiformes</taxon>
        <taxon>Gruidae</taxon>
        <taxon>Grus</taxon>
    </lineage>
</organism>
<dbReference type="EMBL" id="BAAFJT010000247">
    <property type="protein sequence ID" value="GAB0207968.1"/>
    <property type="molecule type" value="Genomic_DNA"/>
</dbReference>
<name>A0ABC9YD24_GRUJA</name>
<comment type="caution">
    <text evidence="1">The sequence shown here is derived from an EMBL/GenBank/DDBJ whole genome shotgun (WGS) entry which is preliminary data.</text>
</comment>
<evidence type="ECO:0000313" key="1">
    <source>
        <dbReference type="EMBL" id="GAB0207968.1"/>
    </source>
</evidence>